<comment type="caution">
    <text evidence="1">The sequence shown here is derived from an EMBL/GenBank/DDBJ whole genome shotgun (WGS) entry which is preliminary data.</text>
</comment>
<sequence length="70" mass="8136">MVLLKGWVGFIFLLGFEGIGVGREGSFFCFCRGFVFLLSIGNSEILIRWFFYHLRVFDDWELCLGCGMIR</sequence>
<evidence type="ECO:0000313" key="2">
    <source>
        <dbReference type="Proteomes" id="UP001303160"/>
    </source>
</evidence>
<dbReference type="Proteomes" id="UP001303160">
    <property type="component" value="Unassembled WGS sequence"/>
</dbReference>
<name>A0AAN6XLI4_9PEZI</name>
<proteinExistence type="predicted"/>
<gene>
    <name evidence="1" type="ORF">QBC40DRAFT_277593</name>
</gene>
<reference evidence="1" key="1">
    <citation type="journal article" date="2023" name="Mol. Phylogenet. Evol.">
        <title>Genome-scale phylogeny and comparative genomics of the fungal order Sordariales.</title>
        <authorList>
            <person name="Hensen N."/>
            <person name="Bonometti L."/>
            <person name="Westerberg I."/>
            <person name="Brannstrom I.O."/>
            <person name="Guillou S."/>
            <person name="Cros-Aarteil S."/>
            <person name="Calhoun S."/>
            <person name="Haridas S."/>
            <person name="Kuo A."/>
            <person name="Mondo S."/>
            <person name="Pangilinan J."/>
            <person name="Riley R."/>
            <person name="LaButti K."/>
            <person name="Andreopoulos B."/>
            <person name="Lipzen A."/>
            <person name="Chen C."/>
            <person name="Yan M."/>
            <person name="Daum C."/>
            <person name="Ng V."/>
            <person name="Clum A."/>
            <person name="Steindorff A."/>
            <person name="Ohm R.A."/>
            <person name="Martin F."/>
            <person name="Silar P."/>
            <person name="Natvig D.O."/>
            <person name="Lalanne C."/>
            <person name="Gautier V."/>
            <person name="Ament-Velasquez S.L."/>
            <person name="Kruys A."/>
            <person name="Hutchinson M.I."/>
            <person name="Powell A.J."/>
            <person name="Barry K."/>
            <person name="Miller A.N."/>
            <person name="Grigoriev I.V."/>
            <person name="Debuchy R."/>
            <person name="Gladieux P."/>
            <person name="Hiltunen Thoren M."/>
            <person name="Johannesson H."/>
        </authorList>
    </citation>
    <scope>NUCLEOTIDE SEQUENCE</scope>
    <source>
        <strain evidence="1">CBS 315.58</strain>
    </source>
</reference>
<dbReference type="AlphaFoldDB" id="A0AAN6XLI4"/>
<evidence type="ECO:0000313" key="1">
    <source>
        <dbReference type="EMBL" id="KAK4201811.1"/>
    </source>
</evidence>
<accession>A0AAN6XLI4</accession>
<organism evidence="1 2">
    <name type="scientific">Triangularia verruculosa</name>
    <dbReference type="NCBI Taxonomy" id="2587418"/>
    <lineage>
        <taxon>Eukaryota</taxon>
        <taxon>Fungi</taxon>
        <taxon>Dikarya</taxon>
        <taxon>Ascomycota</taxon>
        <taxon>Pezizomycotina</taxon>
        <taxon>Sordariomycetes</taxon>
        <taxon>Sordariomycetidae</taxon>
        <taxon>Sordariales</taxon>
        <taxon>Podosporaceae</taxon>
        <taxon>Triangularia</taxon>
    </lineage>
</organism>
<dbReference type="EMBL" id="MU863903">
    <property type="protein sequence ID" value="KAK4201811.1"/>
    <property type="molecule type" value="Genomic_DNA"/>
</dbReference>
<keyword evidence="2" id="KW-1185">Reference proteome</keyword>
<reference evidence="1" key="2">
    <citation type="submission" date="2023-05" db="EMBL/GenBank/DDBJ databases">
        <authorList>
            <consortium name="Lawrence Berkeley National Laboratory"/>
            <person name="Steindorff A."/>
            <person name="Hensen N."/>
            <person name="Bonometti L."/>
            <person name="Westerberg I."/>
            <person name="Brannstrom I.O."/>
            <person name="Guillou S."/>
            <person name="Cros-Aarteil S."/>
            <person name="Calhoun S."/>
            <person name="Haridas S."/>
            <person name="Kuo A."/>
            <person name="Mondo S."/>
            <person name="Pangilinan J."/>
            <person name="Riley R."/>
            <person name="Labutti K."/>
            <person name="Andreopoulos B."/>
            <person name="Lipzen A."/>
            <person name="Chen C."/>
            <person name="Yanf M."/>
            <person name="Daum C."/>
            <person name="Ng V."/>
            <person name="Clum A."/>
            <person name="Ohm R."/>
            <person name="Martin F."/>
            <person name="Silar P."/>
            <person name="Natvig D."/>
            <person name="Lalanne C."/>
            <person name="Gautier V."/>
            <person name="Ament-Velasquez S.L."/>
            <person name="Kruys A."/>
            <person name="Hutchinson M.I."/>
            <person name="Powell A.J."/>
            <person name="Barry K."/>
            <person name="Miller A.N."/>
            <person name="Grigoriev I.V."/>
            <person name="Debuchy R."/>
            <person name="Gladieux P."/>
            <person name="Thoren M.H."/>
            <person name="Johannesson H."/>
        </authorList>
    </citation>
    <scope>NUCLEOTIDE SEQUENCE</scope>
    <source>
        <strain evidence="1">CBS 315.58</strain>
    </source>
</reference>
<protein>
    <submittedName>
        <fullName evidence="1">Uncharacterized protein</fullName>
    </submittedName>
</protein>